<sequence>MSTQDANDARGADAYEDDDPYDAPDRRAGPNLPLMRGSWRGVLWVCPQELPTRAPCPYRERGLSDRSYGDGVCPEHGVPLRPATEGPAGRR</sequence>
<feature type="compositionally biased region" description="Basic and acidic residues" evidence="1">
    <location>
        <begin position="58"/>
        <end position="68"/>
    </location>
</feature>
<accession>A0ABW6LN44</accession>
<feature type="region of interest" description="Disordered" evidence="1">
    <location>
        <begin position="55"/>
        <end position="91"/>
    </location>
</feature>
<dbReference type="Proteomes" id="UP001601288">
    <property type="component" value="Unassembled WGS sequence"/>
</dbReference>
<proteinExistence type="predicted"/>
<evidence type="ECO:0008006" key="4">
    <source>
        <dbReference type="Google" id="ProtNLM"/>
    </source>
</evidence>
<reference evidence="2 3" key="1">
    <citation type="submission" date="2024-10" db="EMBL/GenBank/DDBJ databases">
        <title>The Natural Products Discovery Center: Release of the First 8490 Sequenced Strains for Exploring Actinobacteria Biosynthetic Diversity.</title>
        <authorList>
            <person name="Kalkreuter E."/>
            <person name="Kautsar S.A."/>
            <person name="Yang D."/>
            <person name="Bader C.D."/>
            <person name="Teijaro C.N."/>
            <person name="Fluegel L."/>
            <person name="Davis C.M."/>
            <person name="Simpson J.R."/>
            <person name="Lauterbach L."/>
            <person name="Steele A.D."/>
            <person name="Gui C."/>
            <person name="Meng S."/>
            <person name="Li G."/>
            <person name="Viehrig K."/>
            <person name="Ye F."/>
            <person name="Su P."/>
            <person name="Kiefer A.F."/>
            <person name="Nichols A."/>
            <person name="Cepeda A.J."/>
            <person name="Yan W."/>
            <person name="Fan B."/>
            <person name="Jiang Y."/>
            <person name="Adhikari A."/>
            <person name="Zheng C.-J."/>
            <person name="Schuster L."/>
            <person name="Cowan T.M."/>
            <person name="Smanski M.J."/>
            <person name="Chevrette M.G."/>
            <person name="De Carvalho L.P.S."/>
            <person name="Shen B."/>
        </authorList>
    </citation>
    <scope>NUCLEOTIDE SEQUENCE [LARGE SCALE GENOMIC DNA]</scope>
    <source>
        <strain evidence="2 3">NPDC007066</strain>
    </source>
</reference>
<keyword evidence="3" id="KW-1185">Reference proteome</keyword>
<name>A0ABW6LN44_9ACTN</name>
<protein>
    <recommendedName>
        <fullName evidence="4">DUF3027 domain-containing protein</fullName>
    </recommendedName>
</protein>
<feature type="region of interest" description="Disordered" evidence="1">
    <location>
        <begin position="1"/>
        <end position="34"/>
    </location>
</feature>
<evidence type="ECO:0000313" key="2">
    <source>
        <dbReference type="EMBL" id="MFE9229833.1"/>
    </source>
</evidence>
<evidence type="ECO:0000256" key="1">
    <source>
        <dbReference type="SAM" id="MobiDB-lite"/>
    </source>
</evidence>
<dbReference type="RefSeq" id="WP_358290280.1">
    <property type="nucleotide sequence ID" value="NZ_JBEYGJ010000042.1"/>
</dbReference>
<gene>
    <name evidence="2" type="ORF">ACFYM3_35640</name>
</gene>
<comment type="caution">
    <text evidence="2">The sequence shown here is derived from an EMBL/GenBank/DDBJ whole genome shotgun (WGS) entry which is preliminary data.</text>
</comment>
<dbReference type="EMBL" id="JBIAFP010000028">
    <property type="protein sequence ID" value="MFE9229833.1"/>
    <property type="molecule type" value="Genomic_DNA"/>
</dbReference>
<organism evidence="2 3">
    <name type="scientific">Streptomyces massasporeus</name>
    <dbReference type="NCBI Taxonomy" id="67324"/>
    <lineage>
        <taxon>Bacteria</taxon>
        <taxon>Bacillati</taxon>
        <taxon>Actinomycetota</taxon>
        <taxon>Actinomycetes</taxon>
        <taxon>Kitasatosporales</taxon>
        <taxon>Streptomycetaceae</taxon>
        <taxon>Streptomyces</taxon>
    </lineage>
</organism>
<evidence type="ECO:0000313" key="3">
    <source>
        <dbReference type="Proteomes" id="UP001601288"/>
    </source>
</evidence>